<reference evidence="2" key="1">
    <citation type="submission" date="2020-08" db="EMBL/GenBank/DDBJ databases">
        <title>Genome public.</title>
        <authorList>
            <person name="Liu C."/>
            <person name="Sun Q."/>
        </authorList>
    </citation>
    <scope>NUCLEOTIDE SEQUENCE</scope>
    <source>
        <strain evidence="2">BX15</strain>
    </source>
</reference>
<dbReference type="Proteomes" id="UP000620327">
    <property type="component" value="Unassembled WGS sequence"/>
</dbReference>
<feature type="chain" id="PRO_5039401115" evidence="1">
    <location>
        <begin position="22"/>
        <end position="80"/>
    </location>
</feature>
<proteinExistence type="predicted"/>
<accession>A0A923S7G9</accession>
<dbReference type="RefSeq" id="WP_187014897.1">
    <property type="nucleotide sequence ID" value="NZ_JACOQI010000008.1"/>
</dbReference>
<keyword evidence="1" id="KW-0732">Signal</keyword>
<evidence type="ECO:0000313" key="2">
    <source>
        <dbReference type="EMBL" id="MBC5770660.1"/>
    </source>
</evidence>
<evidence type="ECO:0000313" key="3">
    <source>
        <dbReference type="Proteomes" id="UP000620327"/>
    </source>
</evidence>
<feature type="signal peptide" evidence="1">
    <location>
        <begin position="1"/>
        <end position="21"/>
    </location>
</feature>
<gene>
    <name evidence="2" type="ORF">H8Z83_10055</name>
</gene>
<name>A0A923S7G9_9FIRM</name>
<organism evidence="2 3">
    <name type="scientific">Dysosmobacter segnis</name>
    <dbReference type="NCBI Taxonomy" id="2763042"/>
    <lineage>
        <taxon>Bacteria</taxon>
        <taxon>Bacillati</taxon>
        <taxon>Bacillota</taxon>
        <taxon>Clostridia</taxon>
        <taxon>Eubacteriales</taxon>
        <taxon>Oscillospiraceae</taxon>
        <taxon>Dysosmobacter</taxon>
    </lineage>
</organism>
<protein>
    <submittedName>
        <fullName evidence="2">Uncharacterized protein</fullName>
    </submittedName>
</protein>
<sequence length="80" mass="9331">MMGVILALFALSCALSTVSDAAAYSDMKRQQKGHWDKMREHIKENYERMAKENDFYWRASEDPFGMIAPDRSRHYDGTPR</sequence>
<dbReference type="AlphaFoldDB" id="A0A923S7G9"/>
<dbReference type="EMBL" id="JACOQI010000008">
    <property type="protein sequence ID" value="MBC5770660.1"/>
    <property type="molecule type" value="Genomic_DNA"/>
</dbReference>
<comment type="caution">
    <text evidence="2">The sequence shown here is derived from an EMBL/GenBank/DDBJ whole genome shotgun (WGS) entry which is preliminary data.</text>
</comment>
<keyword evidence="3" id="KW-1185">Reference proteome</keyword>
<evidence type="ECO:0000256" key="1">
    <source>
        <dbReference type="SAM" id="SignalP"/>
    </source>
</evidence>